<evidence type="ECO:0000256" key="1">
    <source>
        <dbReference type="ARBA" id="ARBA00022723"/>
    </source>
</evidence>
<sequence length="224" mass="25349">MSEHSWHEGMSDQEMMDCRDNGGASSSSSSSLNPRTPPNCARCRNHGLKITLKGHKRYCRYRYCNCEKCRLTADRQKIMALQTALRRAQAQDEQRSLQPGEAPPPRLPELPIGSSKISVDGNSLSAPPSAHHPHQHPPQSPRLNPYQPGMYPSTNGPSHPAHPNNMQQRRPMSPPSPNLPQTNIQMTPNSKSNFFYINNYILIFSKSLYTVGFYRVPFTVKYKY</sequence>
<keyword evidence="1 5" id="KW-0479">Metal-binding</keyword>
<dbReference type="EMBL" id="UFQS01001946">
    <property type="protein sequence ID" value="SSX12758.1"/>
    <property type="molecule type" value="Genomic_DNA"/>
</dbReference>
<keyword evidence="2 5" id="KW-0862">Zinc</keyword>
<dbReference type="SUPFAM" id="SSF82927">
    <property type="entry name" value="Cysteine-rich DNA binding domain, (DM domain)"/>
    <property type="match status" value="1"/>
</dbReference>
<gene>
    <name evidence="8" type="primary">CSON004631</name>
</gene>
<evidence type="ECO:0000256" key="6">
    <source>
        <dbReference type="SAM" id="MobiDB-lite"/>
    </source>
</evidence>
<dbReference type="GO" id="GO:0007548">
    <property type="term" value="P:sex differentiation"/>
    <property type="evidence" value="ECO:0007669"/>
    <property type="project" value="TreeGrafter"/>
</dbReference>
<evidence type="ECO:0000256" key="3">
    <source>
        <dbReference type="ARBA" id="ARBA00023125"/>
    </source>
</evidence>
<dbReference type="InterPro" id="IPR036407">
    <property type="entry name" value="DM_DNA-bd_sf"/>
</dbReference>
<dbReference type="VEuPathDB" id="VectorBase:CSON004631"/>
<feature type="DNA-binding region" description="DM" evidence="5">
    <location>
        <begin position="40"/>
        <end position="87"/>
    </location>
</feature>
<dbReference type="Pfam" id="PF00751">
    <property type="entry name" value="DM"/>
    <property type="match status" value="1"/>
</dbReference>
<evidence type="ECO:0000313" key="9">
    <source>
        <dbReference type="EMBL" id="SSX32200.1"/>
    </source>
</evidence>
<organism evidence="8">
    <name type="scientific">Culicoides sonorensis</name>
    <name type="common">Biting midge</name>
    <dbReference type="NCBI Taxonomy" id="179676"/>
    <lineage>
        <taxon>Eukaryota</taxon>
        <taxon>Metazoa</taxon>
        <taxon>Ecdysozoa</taxon>
        <taxon>Arthropoda</taxon>
        <taxon>Hexapoda</taxon>
        <taxon>Insecta</taxon>
        <taxon>Pterygota</taxon>
        <taxon>Neoptera</taxon>
        <taxon>Endopterygota</taxon>
        <taxon>Diptera</taxon>
        <taxon>Nematocera</taxon>
        <taxon>Chironomoidea</taxon>
        <taxon>Ceratopogonidae</taxon>
        <taxon>Ceratopogoninae</taxon>
        <taxon>Culicoides</taxon>
        <taxon>Monoculicoides</taxon>
    </lineage>
</organism>
<accession>A0A336L4K6</accession>
<feature type="compositionally biased region" description="Basic and acidic residues" evidence="6">
    <location>
        <begin position="1"/>
        <end position="20"/>
    </location>
</feature>
<dbReference type="PROSITE" id="PS50809">
    <property type="entry name" value="DM_2"/>
    <property type="match status" value="1"/>
</dbReference>
<comment type="subcellular location">
    <subcellularLocation>
        <location evidence="5">Nucleus</location>
    </subcellularLocation>
</comment>
<feature type="region of interest" description="Disordered" evidence="6">
    <location>
        <begin position="1"/>
        <end position="40"/>
    </location>
</feature>
<dbReference type="FunFam" id="4.10.1040.10:FF:000001">
    <property type="entry name" value="doublesex- and mab-3-related transcription factor 1"/>
    <property type="match status" value="1"/>
</dbReference>
<dbReference type="EMBL" id="UFQT01001946">
    <property type="protein sequence ID" value="SSX32200.1"/>
    <property type="molecule type" value="Genomic_DNA"/>
</dbReference>
<feature type="region of interest" description="Disordered" evidence="6">
    <location>
        <begin position="85"/>
        <end position="186"/>
    </location>
</feature>
<dbReference type="InterPro" id="IPR001275">
    <property type="entry name" value="DM_DNA-bd"/>
</dbReference>
<evidence type="ECO:0000256" key="5">
    <source>
        <dbReference type="PROSITE-ProRule" id="PRU00070"/>
    </source>
</evidence>
<dbReference type="PROSITE" id="PS40000">
    <property type="entry name" value="DM_1"/>
    <property type="match status" value="1"/>
</dbReference>
<dbReference type="SMART" id="SM00301">
    <property type="entry name" value="DM"/>
    <property type="match status" value="1"/>
</dbReference>
<dbReference type="PANTHER" id="PTHR12322">
    <property type="entry name" value="DOUBLESEX AND MAB-3 RELATED TRANSCRIPTION FACTOR DMRT"/>
    <property type="match status" value="1"/>
</dbReference>
<evidence type="ECO:0000256" key="4">
    <source>
        <dbReference type="ARBA" id="ARBA00023242"/>
    </source>
</evidence>
<dbReference type="GO" id="GO:0000978">
    <property type="term" value="F:RNA polymerase II cis-regulatory region sequence-specific DNA binding"/>
    <property type="evidence" value="ECO:0007669"/>
    <property type="project" value="TreeGrafter"/>
</dbReference>
<feature type="compositionally biased region" description="Polar residues" evidence="6">
    <location>
        <begin position="115"/>
        <end position="124"/>
    </location>
</feature>
<feature type="domain" description="DM" evidence="7">
    <location>
        <begin position="40"/>
        <end position="87"/>
    </location>
</feature>
<protein>
    <submittedName>
        <fullName evidence="8">CSON004631 protein</fullName>
    </submittedName>
</protein>
<evidence type="ECO:0000259" key="7">
    <source>
        <dbReference type="PROSITE" id="PS50809"/>
    </source>
</evidence>
<reference evidence="9" key="2">
    <citation type="submission" date="2018-07" db="EMBL/GenBank/DDBJ databases">
        <authorList>
            <person name="Quirk P.G."/>
            <person name="Krulwich T.A."/>
        </authorList>
    </citation>
    <scope>NUCLEOTIDE SEQUENCE</scope>
</reference>
<dbReference type="GO" id="GO:0000981">
    <property type="term" value="F:DNA-binding transcription factor activity, RNA polymerase II-specific"/>
    <property type="evidence" value="ECO:0007669"/>
    <property type="project" value="TreeGrafter"/>
</dbReference>
<name>A0A336L4K6_CULSO</name>
<evidence type="ECO:0000313" key="8">
    <source>
        <dbReference type="EMBL" id="SSX12758.1"/>
    </source>
</evidence>
<dbReference type="GO" id="GO:0005634">
    <property type="term" value="C:nucleus"/>
    <property type="evidence" value="ECO:0007669"/>
    <property type="project" value="UniProtKB-SubCell"/>
</dbReference>
<dbReference type="GO" id="GO:0046872">
    <property type="term" value="F:metal ion binding"/>
    <property type="evidence" value="ECO:0007669"/>
    <property type="project" value="UniProtKB-KW"/>
</dbReference>
<keyword evidence="4 5" id="KW-0539">Nucleus</keyword>
<keyword evidence="3 5" id="KW-0238">DNA-binding</keyword>
<proteinExistence type="predicted"/>
<dbReference type="InterPro" id="IPR026607">
    <property type="entry name" value="DMRT"/>
</dbReference>
<reference evidence="8" key="1">
    <citation type="submission" date="2018-04" db="EMBL/GenBank/DDBJ databases">
        <authorList>
            <person name="Go L.Y."/>
            <person name="Mitchell J.A."/>
        </authorList>
    </citation>
    <scope>NUCLEOTIDE SEQUENCE</scope>
    <source>
        <tissue evidence="8">Whole organism</tissue>
    </source>
</reference>
<dbReference type="Gene3D" id="4.10.1040.10">
    <property type="entry name" value="DM DNA-binding domain"/>
    <property type="match status" value="1"/>
</dbReference>
<dbReference type="AlphaFoldDB" id="A0A336L4K6"/>
<dbReference type="PANTHER" id="PTHR12322:SF100">
    <property type="entry name" value="PROTEIN DOUBLESEX"/>
    <property type="match status" value="1"/>
</dbReference>
<evidence type="ECO:0000256" key="2">
    <source>
        <dbReference type="ARBA" id="ARBA00022833"/>
    </source>
</evidence>